<evidence type="ECO:0000256" key="1">
    <source>
        <dbReference type="ARBA" id="ARBA00012493"/>
    </source>
</evidence>
<evidence type="ECO:0000256" key="3">
    <source>
        <dbReference type="ARBA" id="ARBA00022695"/>
    </source>
</evidence>
<dbReference type="InterPro" id="IPR050951">
    <property type="entry name" value="Retrovirus_Pol_polyprotein"/>
</dbReference>
<evidence type="ECO:0000256" key="2">
    <source>
        <dbReference type="ARBA" id="ARBA00022679"/>
    </source>
</evidence>
<reference evidence="9 10" key="1">
    <citation type="journal article" date="2019" name="Sci. Rep.">
        <title>Orb-weaving spider Araneus ventricosus genome elucidates the spidroin gene catalogue.</title>
        <authorList>
            <person name="Kono N."/>
            <person name="Nakamura H."/>
            <person name="Ohtoshi R."/>
            <person name="Moran D.A.P."/>
            <person name="Shinohara A."/>
            <person name="Yoshida Y."/>
            <person name="Fujiwara M."/>
            <person name="Mori M."/>
            <person name="Tomita M."/>
            <person name="Arakawa K."/>
        </authorList>
    </citation>
    <scope>NUCLEOTIDE SEQUENCE [LARGE SCALE GENOMIC DNA]</scope>
</reference>
<dbReference type="EMBL" id="BGPR01198456">
    <property type="protein sequence ID" value="GBN11259.1"/>
    <property type="molecule type" value="Genomic_DNA"/>
</dbReference>
<dbReference type="OrthoDB" id="6468999at2759"/>
<keyword evidence="2" id="KW-0808">Transferase</keyword>
<dbReference type="Proteomes" id="UP000499080">
    <property type="component" value="Unassembled WGS sequence"/>
</dbReference>
<accession>A0A4Y2LA25</accession>
<feature type="domain" description="Integrase zinc-binding" evidence="7">
    <location>
        <begin position="293"/>
        <end position="349"/>
    </location>
</feature>
<dbReference type="InterPro" id="IPR054465">
    <property type="entry name" value="Integrase_p58-like_C"/>
</dbReference>
<name>A0A4Y2LA25_ARAVE</name>
<dbReference type="GO" id="GO:0004519">
    <property type="term" value="F:endonuclease activity"/>
    <property type="evidence" value="ECO:0007669"/>
    <property type="project" value="UniProtKB-KW"/>
</dbReference>
<gene>
    <name evidence="9" type="ORF">AVEN_275722_1</name>
</gene>
<feature type="compositionally biased region" description="Polar residues" evidence="6">
    <location>
        <begin position="387"/>
        <end position="402"/>
    </location>
</feature>
<dbReference type="EC" id="2.7.7.49" evidence="1"/>
<keyword evidence="5" id="KW-0378">Hydrolase</keyword>
<dbReference type="InterPro" id="IPR021109">
    <property type="entry name" value="Peptidase_aspartic_dom_sf"/>
</dbReference>
<dbReference type="FunFam" id="1.10.340.70:FF:000001">
    <property type="entry name" value="Retrovirus-related Pol polyprotein from transposon gypsy-like Protein"/>
    <property type="match status" value="1"/>
</dbReference>
<evidence type="ECO:0000313" key="10">
    <source>
        <dbReference type="Proteomes" id="UP000499080"/>
    </source>
</evidence>
<evidence type="ECO:0000256" key="4">
    <source>
        <dbReference type="ARBA" id="ARBA00022722"/>
    </source>
</evidence>
<dbReference type="PANTHER" id="PTHR37984">
    <property type="entry name" value="PROTEIN CBG26694"/>
    <property type="match status" value="1"/>
</dbReference>
<dbReference type="Pfam" id="PF22938">
    <property type="entry name" value="Integrase_p58_C"/>
    <property type="match status" value="1"/>
</dbReference>
<dbReference type="GO" id="GO:0003964">
    <property type="term" value="F:RNA-directed DNA polymerase activity"/>
    <property type="evidence" value="ECO:0007669"/>
    <property type="project" value="UniProtKB-EC"/>
</dbReference>
<evidence type="ECO:0000259" key="7">
    <source>
        <dbReference type="Pfam" id="PF17921"/>
    </source>
</evidence>
<keyword evidence="4" id="KW-0540">Nuclease</keyword>
<organism evidence="9 10">
    <name type="scientific">Araneus ventricosus</name>
    <name type="common">Orbweaver spider</name>
    <name type="synonym">Epeira ventricosa</name>
    <dbReference type="NCBI Taxonomy" id="182803"/>
    <lineage>
        <taxon>Eukaryota</taxon>
        <taxon>Metazoa</taxon>
        <taxon>Ecdysozoa</taxon>
        <taxon>Arthropoda</taxon>
        <taxon>Chelicerata</taxon>
        <taxon>Arachnida</taxon>
        <taxon>Araneae</taxon>
        <taxon>Araneomorphae</taxon>
        <taxon>Entelegynae</taxon>
        <taxon>Araneoidea</taxon>
        <taxon>Araneidae</taxon>
        <taxon>Araneus</taxon>
    </lineage>
</organism>
<comment type="caution">
    <text evidence="9">The sequence shown here is derived from an EMBL/GenBank/DDBJ whole genome shotgun (WGS) entry which is preliminary data.</text>
</comment>
<evidence type="ECO:0000256" key="5">
    <source>
        <dbReference type="ARBA" id="ARBA00022759"/>
    </source>
</evidence>
<dbReference type="CDD" id="cd00303">
    <property type="entry name" value="retropepsin_like"/>
    <property type="match status" value="1"/>
</dbReference>
<keyword evidence="10" id="KW-1185">Reference proteome</keyword>
<keyword evidence="5" id="KW-0255">Endonuclease</keyword>
<evidence type="ECO:0000256" key="6">
    <source>
        <dbReference type="SAM" id="MobiDB-lite"/>
    </source>
</evidence>
<dbReference type="AlphaFoldDB" id="A0A4Y2LA25"/>
<dbReference type="PANTHER" id="PTHR37984:SF5">
    <property type="entry name" value="PROTEIN NYNRIN-LIKE"/>
    <property type="match status" value="1"/>
</dbReference>
<dbReference type="Pfam" id="PF17921">
    <property type="entry name" value="Integrase_H2C2"/>
    <property type="match status" value="1"/>
</dbReference>
<dbReference type="Gene3D" id="2.40.70.10">
    <property type="entry name" value="Acid Proteases"/>
    <property type="match status" value="1"/>
</dbReference>
<dbReference type="InterPro" id="IPR041588">
    <property type="entry name" value="Integrase_H2C2"/>
</dbReference>
<evidence type="ECO:0000259" key="8">
    <source>
        <dbReference type="Pfam" id="PF22938"/>
    </source>
</evidence>
<proteinExistence type="predicted"/>
<feature type="region of interest" description="Disordered" evidence="6">
    <location>
        <begin position="383"/>
        <end position="402"/>
    </location>
</feature>
<keyword evidence="3" id="KW-0548">Nucleotidyltransferase</keyword>
<sequence>MPETGPLTRSMDKQFEKLFAMMAGLEQKMEAGQAGLEQKMEAGQEEMRSGWLVGSALRRGMYRGRTNITLLRADLAHKVKERLIYTAPNLTLKTATGEKAKIQGKLDASIECGSRKFQHRVYVADITDSCILGLDFLQKFKFTVDLEKNEIRTGSEKISLFSGSTQHRKRTSDGKNVQSRRLCFEGCEPCSNAEKKFRTEKDISVEALTMATENRWSLSEIQKAQLEDPDIRPILKMKLNSADRPSWQEIARESPATKRYWALWNSLYLKDGVLYRKWENNDGGFYRRQLILPNCKIQEVLRETHDKTSGRHFGVMKTLRKTRERFYWDRLRADVEKWCRECQACGARKGLKTQQGKSVTGRTPAETFSDRTLRFPCDILFGRPRDTPSSPTNSEARLESVQASAREQVELSRERMKIRYDSRATDHHFKEGDLVWMYNPKRRRGLSPKLQKNWEGPYTVVKKLFDVVYRVQRSPNAKPKVIHINRLAPYRATDHSSM</sequence>
<feature type="domain" description="Integrase p58-like C-terminal" evidence="8">
    <location>
        <begin position="456"/>
        <end position="489"/>
    </location>
</feature>
<evidence type="ECO:0000313" key="9">
    <source>
        <dbReference type="EMBL" id="GBN11259.1"/>
    </source>
</evidence>
<dbReference type="SUPFAM" id="SSF50630">
    <property type="entry name" value="Acid proteases"/>
    <property type="match status" value="1"/>
</dbReference>
<dbReference type="Gene3D" id="1.10.340.70">
    <property type="match status" value="1"/>
</dbReference>
<protein>
    <recommendedName>
        <fullName evidence="1">RNA-directed DNA polymerase</fullName>
        <ecNumber evidence="1">2.7.7.49</ecNumber>
    </recommendedName>
</protein>